<feature type="non-terminal residue" evidence="16">
    <location>
        <position position="1"/>
    </location>
</feature>
<keyword evidence="4" id="KW-0597">Phosphoprotein</keyword>
<evidence type="ECO:0000256" key="4">
    <source>
        <dbReference type="ARBA" id="ARBA00022553"/>
    </source>
</evidence>
<dbReference type="InterPro" id="IPR050502">
    <property type="entry name" value="Euk_RNA-bind_prot"/>
</dbReference>
<feature type="domain" description="RRM" evidence="15">
    <location>
        <begin position="236"/>
        <end position="314"/>
    </location>
</feature>
<evidence type="ECO:0000256" key="12">
    <source>
        <dbReference type="ARBA" id="ARBA00076009"/>
    </source>
</evidence>
<comment type="subcellular location">
    <subcellularLocation>
        <location evidence="2">Cytoplasm</location>
    </subcellularLocation>
    <subcellularLocation>
        <location evidence="1">Nucleus</location>
    </subcellularLocation>
</comment>
<dbReference type="AlphaFoldDB" id="A0A7K6EQ31"/>
<evidence type="ECO:0000256" key="5">
    <source>
        <dbReference type="ARBA" id="ARBA00022737"/>
    </source>
</evidence>
<feature type="domain" description="RRM" evidence="15">
    <location>
        <begin position="74"/>
        <end position="145"/>
    </location>
</feature>
<evidence type="ECO:0000256" key="13">
    <source>
        <dbReference type="PROSITE-ProRule" id="PRU00176"/>
    </source>
</evidence>
<feature type="compositionally biased region" description="Pro residues" evidence="14">
    <location>
        <begin position="30"/>
        <end position="42"/>
    </location>
</feature>
<feature type="domain" description="RRM" evidence="15">
    <location>
        <begin position="147"/>
        <end position="225"/>
    </location>
</feature>
<dbReference type="GO" id="GO:0005737">
    <property type="term" value="C:cytoplasm"/>
    <property type="evidence" value="ECO:0007669"/>
    <property type="project" value="UniProtKB-SubCell"/>
</dbReference>
<evidence type="ECO:0000256" key="8">
    <source>
        <dbReference type="ARBA" id="ARBA00023242"/>
    </source>
</evidence>
<evidence type="ECO:0000256" key="1">
    <source>
        <dbReference type="ARBA" id="ARBA00004123"/>
    </source>
</evidence>
<dbReference type="InterPro" id="IPR035979">
    <property type="entry name" value="RBD_domain_sf"/>
</dbReference>
<evidence type="ECO:0000256" key="11">
    <source>
        <dbReference type="ARBA" id="ARBA00072395"/>
    </source>
</evidence>
<dbReference type="Gene3D" id="3.30.70.330">
    <property type="match status" value="3"/>
</dbReference>
<dbReference type="PANTHER" id="PTHR48025:SF1">
    <property type="entry name" value="RRM DOMAIN-CONTAINING PROTEIN"/>
    <property type="match status" value="1"/>
</dbReference>
<sequence length="760" mass="81278">PPMSERLVGAAGGGGAKMAAAVSVSGAGPGPGPGPAAEPPAGPGRAPEEELPPLDPAEVRSRLEHSARQFRNRRKVLIRGLPADVSNQDVHELLKDYELKYCFVDKYKGTAFITLLNAEQADSAVRQFHGSKLRARELRVQLQPTDAVLCVANLPRLLTQHQFEELVRPFGNLERCFLVYSRSTGHSKGYGFVEYMKKDSAARAKSELLGKQLGTRTLYVHWTDASQLGPELLHSRCLCVDKLPHGYADPEQLRKVAAETCAPSFCQLAYGQDGQLKGFAVLEFESPEEAERVQQAMDGFPLAGNHIRVSFCAPGPPGRSMLAALIAAQATALNRGKGLLPEPNILQILNSLGNPASLQLLLNPLLHGKQGKPGMPRKFRREGIFPLPCHTRSFLCLLFPAGILGAAPSLPLVANPALSTALLQLALQNPAQKPGILGDSPLSALGLANAPAQPPGKLLGEISSGKSGIPAHLGLGDKGISPWSVILGLENPMGKLCGQVEEWRELGLGFPGGKRRIWVGKGEFGWEKEDLDGKREIPGGKRKIWASLLGEPPKDLKIPLNPYLNLQSLLPGIWDSPPSNSPFSMGIWDFPPAGFGISDFPPNPRALQLHPGELRPQQAQGNSPSSCFLGAGRAFPAPSPFSGGLQLPVLSFQVDRGNLGPPAPPFFSGSPNSYFTSGLQAGLKQSHLSKTVGISPSSDSILTLAPPNSHLKTPLGGQKRGFSHLLPSPEPSPEGCYVGQHSQGLGGHYADSYLKRKRIF</sequence>
<evidence type="ECO:0000256" key="7">
    <source>
        <dbReference type="ARBA" id="ARBA00022990"/>
    </source>
</evidence>
<dbReference type="FunFam" id="3.30.70.330:FF:000116">
    <property type="entry name" value="Putative ribonucleoprotein PTB-binding 1"/>
    <property type="match status" value="1"/>
</dbReference>
<comment type="subunit">
    <text evidence="10">Interacts with PTBP1, RAVER2, VCL and ACTN1. Part of a complex containing RAVER1, VCL and ACTN1.</text>
</comment>
<gene>
    <name evidence="16" type="primary">Raver1</name>
    <name evidence="16" type="ORF">GRAPIC_R14985</name>
</gene>
<comment type="caution">
    <text evidence="16">The sequence shown here is derived from an EMBL/GenBank/DDBJ whole genome shotgun (WGS) entry which is preliminary data.</text>
</comment>
<evidence type="ECO:0000256" key="2">
    <source>
        <dbReference type="ARBA" id="ARBA00004496"/>
    </source>
</evidence>
<keyword evidence="17" id="KW-1185">Reference proteome</keyword>
<dbReference type="FunFam" id="3.30.70.330:FF:000125">
    <property type="entry name" value="Putative ribonucleoprotein PTB-binding 1"/>
    <property type="match status" value="1"/>
</dbReference>
<keyword evidence="6 13" id="KW-0694">RNA-binding</keyword>
<keyword evidence="5" id="KW-0677">Repeat</keyword>
<accession>A0A7K6EQ31</accession>
<dbReference type="InterPro" id="IPR000504">
    <property type="entry name" value="RRM_dom"/>
</dbReference>
<keyword evidence="8" id="KW-0539">Nucleus</keyword>
<dbReference type="SMART" id="SM00360">
    <property type="entry name" value="RRM"/>
    <property type="match status" value="3"/>
</dbReference>
<evidence type="ECO:0000256" key="3">
    <source>
        <dbReference type="ARBA" id="ARBA00022490"/>
    </source>
</evidence>
<keyword evidence="7" id="KW-0007">Acetylation</keyword>
<dbReference type="SUPFAM" id="SSF54928">
    <property type="entry name" value="RNA-binding domain, RBD"/>
    <property type="match status" value="2"/>
</dbReference>
<evidence type="ECO:0000313" key="16">
    <source>
        <dbReference type="EMBL" id="NWV41043.1"/>
    </source>
</evidence>
<dbReference type="Proteomes" id="UP000575029">
    <property type="component" value="Unassembled WGS sequence"/>
</dbReference>
<feature type="non-terminal residue" evidence="16">
    <location>
        <position position="760"/>
    </location>
</feature>
<dbReference type="EMBL" id="VZRM01006594">
    <property type="protein sequence ID" value="NWV41043.1"/>
    <property type="molecule type" value="Genomic_DNA"/>
</dbReference>
<organism evidence="16 17">
    <name type="scientific">Grantiella picta</name>
    <dbReference type="NCBI Taxonomy" id="266360"/>
    <lineage>
        <taxon>Eukaryota</taxon>
        <taxon>Metazoa</taxon>
        <taxon>Chordata</taxon>
        <taxon>Craniata</taxon>
        <taxon>Vertebrata</taxon>
        <taxon>Euteleostomi</taxon>
        <taxon>Archelosauria</taxon>
        <taxon>Archosauria</taxon>
        <taxon>Dinosauria</taxon>
        <taxon>Saurischia</taxon>
        <taxon>Theropoda</taxon>
        <taxon>Coelurosauria</taxon>
        <taxon>Aves</taxon>
        <taxon>Neognathae</taxon>
        <taxon>Neoaves</taxon>
        <taxon>Telluraves</taxon>
        <taxon>Australaves</taxon>
        <taxon>Passeriformes</taxon>
        <taxon>Meliphagoidea</taxon>
        <taxon>Meliphagidae</taxon>
        <taxon>Grantiella</taxon>
    </lineage>
</organism>
<dbReference type="InterPro" id="IPR012677">
    <property type="entry name" value="Nucleotide-bd_a/b_plait_sf"/>
</dbReference>
<evidence type="ECO:0000256" key="14">
    <source>
        <dbReference type="SAM" id="MobiDB-lite"/>
    </source>
</evidence>
<dbReference type="GO" id="GO:0003729">
    <property type="term" value="F:mRNA binding"/>
    <property type="evidence" value="ECO:0007669"/>
    <property type="project" value="TreeGrafter"/>
</dbReference>
<protein>
    <recommendedName>
        <fullName evidence="11">Ribonucleoprotein PTB-binding 1</fullName>
    </recommendedName>
    <alternativeName>
        <fullName evidence="12">Protein raver-1</fullName>
    </alternativeName>
</protein>
<comment type="function">
    <text evidence="9">Cooperates with PTBP1 to modulate regulated alternative splicing events. Promotes exon skipping. Cooperates with PTBP1 to modulate switching between mutually exclusive exons during maturation of the TPM1 pre-mRNA.</text>
</comment>
<evidence type="ECO:0000256" key="9">
    <source>
        <dbReference type="ARBA" id="ARBA00058259"/>
    </source>
</evidence>
<dbReference type="FunFam" id="3.30.70.330:FF:000100">
    <property type="entry name" value="Putative ribonucleoprotein PTB-binding 1"/>
    <property type="match status" value="1"/>
</dbReference>
<evidence type="ECO:0000256" key="10">
    <source>
        <dbReference type="ARBA" id="ARBA00066243"/>
    </source>
</evidence>
<dbReference type="PANTHER" id="PTHR48025">
    <property type="entry name" value="OS02G0815200 PROTEIN"/>
    <property type="match status" value="1"/>
</dbReference>
<evidence type="ECO:0000259" key="15">
    <source>
        <dbReference type="PROSITE" id="PS50102"/>
    </source>
</evidence>
<dbReference type="Pfam" id="PF00076">
    <property type="entry name" value="RRM_1"/>
    <property type="match status" value="3"/>
</dbReference>
<keyword evidence="3" id="KW-0963">Cytoplasm</keyword>
<evidence type="ECO:0000313" key="17">
    <source>
        <dbReference type="Proteomes" id="UP000575029"/>
    </source>
</evidence>
<feature type="region of interest" description="Disordered" evidence="14">
    <location>
        <begin position="18"/>
        <end position="55"/>
    </location>
</feature>
<proteinExistence type="predicted"/>
<reference evidence="16 17" key="1">
    <citation type="submission" date="2019-09" db="EMBL/GenBank/DDBJ databases">
        <title>Bird 10,000 Genomes (B10K) Project - Family phase.</title>
        <authorList>
            <person name="Zhang G."/>
        </authorList>
    </citation>
    <scope>NUCLEOTIDE SEQUENCE [LARGE SCALE GENOMIC DNA]</scope>
    <source>
        <strain evidence="16">B10K-DU-029-50</strain>
        <tissue evidence="16">Heart</tissue>
    </source>
</reference>
<dbReference type="GO" id="GO:0005634">
    <property type="term" value="C:nucleus"/>
    <property type="evidence" value="ECO:0007669"/>
    <property type="project" value="UniProtKB-SubCell"/>
</dbReference>
<evidence type="ECO:0000256" key="6">
    <source>
        <dbReference type="ARBA" id="ARBA00022884"/>
    </source>
</evidence>
<name>A0A7K6EQ31_9PASS</name>
<dbReference type="PROSITE" id="PS50102">
    <property type="entry name" value="RRM"/>
    <property type="match status" value="3"/>
</dbReference>